<dbReference type="InterPro" id="IPR023614">
    <property type="entry name" value="Porin_dom_sf"/>
</dbReference>
<evidence type="ECO:0000313" key="2">
    <source>
        <dbReference type="EMBL" id="AGH43632.1"/>
    </source>
</evidence>
<feature type="signal peptide" evidence="1">
    <location>
        <begin position="1"/>
        <end position="21"/>
    </location>
</feature>
<keyword evidence="1" id="KW-0732">Signal</keyword>
<dbReference type="eggNOG" id="COG3746">
    <property type="taxonomic scope" value="Bacteria"/>
</dbReference>
<evidence type="ECO:0008006" key="4">
    <source>
        <dbReference type="Google" id="ProtNLM"/>
    </source>
</evidence>
<sequence>MFIRNLVTLCALLLLPHVLLAGVVTTDGDDIVVNIKGPIKITSSDGHYSAKLGGRLQWDYNYAELNGVADEDDFSIRRARLYLSGNVNDWSYKMQFNVGNNNGGTPEDLYIRYNGWGKQAVVTVGKQKEPFGLEQLESSKDISYLERSAVTEAYAPGRQEGILFSGQRGGITYALGVFEDDGANDGTAVTGRVTYAPIKSADQILHFGVAHSNRDEDIDITGLEVAYARGPYHIQSEFISSEENDASREGLYVQAGWIITGETRPYKNGIFKRVKPGNSSGAWEVVVRYEDGDGAYSDEELGSTDATSYGMGVNYYLNSFIRIGATYTDAKDNITDDGGSEFRARLQIAL</sequence>
<dbReference type="EMBL" id="CP003837">
    <property type="protein sequence ID" value="AGH43632.1"/>
    <property type="molecule type" value="Genomic_DNA"/>
</dbReference>
<dbReference type="SUPFAM" id="SSF56935">
    <property type="entry name" value="Porins"/>
    <property type="match status" value="1"/>
</dbReference>
<name>K7ABS1_9ALTE</name>
<dbReference type="OrthoDB" id="9807854at2"/>
<dbReference type="InterPro" id="IPR010870">
    <property type="entry name" value="Porin_O/P"/>
</dbReference>
<dbReference type="Proteomes" id="UP000011864">
    <property type="component" value="Chromosome"/>
</dbReference>
<gene>
    <name evidence="2" type="ORF">C427_1523</name>
</gene>
<evidence type="ECO:0000313" key="3">
    <source>
        <dbReference type="Proteomes" id="UP000011864"/>
    </source>
</evidence>
<reference evidence="2 3" key="1">
    <citation type="journal article" date="2013" name="Genome Announc.">
        <title>Complete Genome Sequence of Glaciecola psychrophila Strain 170T.</title>
        <authorList>
            <person name="Yin J."/>
            <person name="Chen J."/>
            <person name="Liu G."/>
            <person name="Yu Y."/>
            <person name="Song L."/>
            <person name="Wang X."/>
            <person name="Qu X."/>
        </authorList>
    </citation>
    <scope>NUCLEOTIDE SEQUENCE [LARGE SCALE GENOMIC DNA]</scope>
    <source>
        <strain evidence="2 3">170</strain>
    </source>
</reference>
<protein>
    <recommendedName>
        <fullName evidence="4">Phosphate-selective porin O and P</fullName>
    </recommendedName>
</protein>
<dbReference type="KEGG" id="gps:C427_1523"/>
<dbReference type="AlphaFoldDB" id="K7ABS1"/>
<organism evidence="2 3">
    <name type="scientific">Paraglaciecola psychrophila 170</name>
    <dbReference type="NCBI Taxonomy" id="1129794"/>
    <lineage>
        <taxon>Bacteria</taxon>
        <taxon>Pseudomonadati</taxon>
        <taxon>Pseudomonadota</taxon>
        <taxon>Gammaproteobacteria</taxon>
        <taxon>Alteromonadales</taxon>
        <taxon>Alteromonadaceae</taxon>
        <taxon>Paraglaciecola</taxon>
    </lineage>
</organism>
<dbReference type="Gene3D" id="2.40.160.10">
    <property type="entry name" value="Porin"/>
    <property type="match status" value="1"/>
</dbReference>
<feature type="chain" id="PRO_5003899026" description="Phosphate-selective porin O and P" evidence="1">
    <location>
        <begin position="22"/>
        <end position="350"/>
    </location>
</feature>
<dbReference type="Pfam" id="PF07396">
    <property type="entry name" value="Porin_O_P"/>
    <property type="match status" value="2"/>
</dbReference>
<evidence type="ECO:0000256" key="1">
    <source>
        <dbReference type="SAM" id="SignalP"/>
    </source>
</evidence>
<keyword evidence="3" id="KW-1185">Reference proteome</keyword>
<dbReference type="PATRIC" id="fig|1129794.4.peg.1510"/>
<dbReference type="RefSeq" id="WP_007642132.1">
    <property type="nucleotide sequence ID" value="NC_020514.1"/>
</dbReference>
<dbReference type="HOGENOM" id="CLU_031025_4_1_6"/>
<proteinExistence type="predicted"/>
<accession>K7ABS1</accession>